<dbReference type="EMBL" id="FQZY01000021">
    <property type="protein sequence ID" value="SHJ90272.1"/>
    <property type="molecule type" value="Genomic_DNA"/>
</dbReference>
<keyword evidence="6 8" id="KW-1133">Transmembrane helix</keyword>
<sequence>MKRKIITGAVIIVCFLLQCTIFNKLALGSIKPNLLIILTSSFGFMRGHKDGMVVGFFSGLLIDIEFGNLIGFYALIYTLIGFINGFFSQIYYDDDVELPLYMIAGSEFVYGLTVYIFMFLMRSEFDFIHYLGKIIIPELIYTMVITLGLYPLTLYINRKLEAEEKRSASKFV</sequence>
<evidence type="ECO:0000256" key="5">
    <source>
        <dbReference type="ARBA" id="ARBA00022960"/>
    </source>
</evidence>
<keyword evidence="4 8" id="KW-0812">Transmembrane</keyword>
<keyword evidence="3" id="KW-1003">Cell membrane</keyword>
<keyword evidence="10" id="KW-1185">Reference proteome</keyword>
<dbReference type="NCBIfam" id="TIGR03426">
    <property type="entry name" value="shape_MreD"/>
    <property type="match status" value="1"/>
</dbReference>
<evidence type="ECO:0000256" key="1">
    <source>
        <dbReference type="ARBA" id="ARBA00004651"/>
    </source>
</evidence>
<evidence type="ECO:0000256" key="8">
    <source>
        <dbReference type="SAM" id="Phobius"/>
    </source>
</evidence>
<gene>
    <name evidence="9" type="ORF">SAMN02745243_01699</name>
</gene>
<dbReference type="Pfam" id="PF04093">
    <property type="entry name" value="MreD"/>
    <property type="match status" value="1"/>
</dbReference>
<comment type="similarity">
    <text evidence="2">Belongs to the MreD family.</text>
</comment>
<name>A0A1M6N3N5_9FIRM</name>
<dbReference type="PIRSF" id="PIRSF037497">
    <property type="entry name" value="MreD_Clostridium/Treponema_prd"/>
    <property type="match status" value="1"/>
</dbReference>
<organism evidence="9 10">
    <name type="scientific">Hespellia stercorisuis DSM 15480</name>
    <dbReference type="NCBI Taxonomy" id="1121950"/>
    <lineage>
        <taxon>Bacteria</taxon>
        <taxon>Bacillati</taxon>
        <taxon>Bacillota</taxon>
        <taxon>Clostridia</taxon>
        <taxon>Lachnospirales</taxon>
        <taxon>Lachnospiraceae</taxon>
        <taxon>Hespellia</taxon>
    </lineage>
</organism>
<comment type="subcellular location">
    <subcellularLocation>
        <location evidence="1">Cell membrane</location>
        <topology evidence="1">Multi-pass membrane protein</topology>
    </subcellularLocation>
</comment>
<dbReference type="OrthoDB" id="9796616at2"/>
<keyword evidence="5" id="KW-0133">Cell shape</keyword>
<dbReference type="InterPro" id="IPR017225">
    <property type="entry name" value="Cell_shape_determin_MreD_prd"/>
</dbReference>
<dbReference type="RefSeq" id="WP_073108482.1">
    <property type="nucleotide sequence ID" value="NZ_FQZY01000021.1"/>
</dbReference>
<accession>A0A1M6N3N5</accession>
<feature type="transmembrane region" description="Helical" evidence="8">
    <location>
        <begin position="66"/>
        <end position="87"/>
    </location>
</feature>
<protein>
    <submittedName>
        <fullName evidence="9">Rod shape-determining protein MreD</fullName>
    </submittedName>
</protein>
<proteinExistence type="inferred from homology"/>
<dbReference type="InterPro" id="IPR007227">
    <property type="entry name" value="Cell_shape_determining_MreD"/>
</dbReference>
<dbReference type="Proteomes" id="UP000184301">
    <property type="component" value="Unassembled WGS sequence"/>
</dbReference>
<dbReference type="GO" id="GO:0005886">
    <property type="term" value="C:plasma membrane"/>
    <property type="evidence" value="ECO:0007669"/>
    <property type="project" value="UniProtKB-SubCell"/>
</dbReference>
<evidence type="ECO:0000313" key="9">
    <source>
        <dbReference type="EMBL" id="SHJ90272.1"/>
    </source>
</evidence>
<evidence type="ECO:0000256" key="4">
    <source>
        <dbReference type="ARBA" id="ARBA00022692"/>
    </source>
</evidence>
<evidence type="ECO:0000256" key="2">
    <source>
        <dbReference type="ARBA" id="ARBA00007776"/>
    </source>
</evidence>
<keyword evidence="7 8" id="KW-0472">Membrane</keyword>
<feature type="transmembrane region" description="Helical" evidence="8">
    <location>
        <begin position="99"/>
        <end position="119"/>
    </location>
</feature>
<reference evidence="9 10" key="1">
    <citation type="submission" date="2016-11" db="EMBL/GenBank/DDBJ databases">
        <authorList>
            <person name="Jaros S."/>
            <person name="Januszkiewicz K."/>
            <person name="Wedrychowicz H."/>
        </authorList>
    </citation>
    <scope>NUCLEOTIDE SEQUENCE [LARGE SCALE GENOMIC DNA]</scope>
    <source>
        <strain evidence="9 10">DSM 15480</strain>
    </source>
</reference>
<evidence type="ECO:0000256" key="6">
    <source>
        <dbReference type="ARBA" id="ARBA00022989"/>
    </source>
</evidence>
<dbReference type="AlphaFoldDB" id="A0A1M6N3N5"/>
<evidence type="ECO:0000256" key="3">
    <source>
        <dbReference type="ARBA" id="ARBA00022475"/>
    </source>
</evidence>
<dbReference type="GO" id="GO:0008360">
    <property type="term" value="P:regulation of cell shape"/>
    <property type="evidence" value="ECO:0007669"/>
    <property type="project" value="UniProtKB-KW"/>
</dbReference>
<evidence type="ECO:0000313" key="10">
    <source>
        <dbReference type="Proteomes" id="UP000184301"/>
    </source>
</evidence>
<evidence type="ECO:0000256" key="7">
    <source>
        <dbReference type="ARBA" id="ARBA00023136"/>
    </source>
</evidence>
<dbReference type="STRING" id="1121950.SAMN02745243_01699"/>
<feature type="transmembrane region" description="Helical" evidence="8">
    <location>
        <begin position="139"/>
        <end position="156"/>
    </location>
</feature>